<name>A0AAV7PRW5_PLEWA</name>
<sequence length="173" mass="19085">MALGGPCWQQKLPTRHGGTYNAILKNDGKLLERNKPQTGDSQDPGWNWQATTMALCVEPEGNNQGHSLWPGRSWCRGDWVNWQRRVETFIKDINSFLGWKLTLALNEMNSDTGSEWSPGGLEADVCSKRCGGAGSERSPGWVGGRRLPGRNGVDTPEVKGHLVIEHLGQIGQH</sequence>
<feature type="region of interest" description="Disordered" evidence="1">
    <location>
        <begin position="132"/>
        <end position="154"/>
    </location>
</feature>
<dbReference type="AlphaFoldDB" id="A0AAV7PRW5"/>
<dbReference type="EMBL" id="JANPWB010000011">
    <property type="protein sequence ID" value="KAJ1131016.1"/>
    <property type="molecule type" value="Genomic_DNA"/>
</dbReference>
<reference evidence="2" key="1">
    <citation type="journal article" date="2022" name="bioRxiv">
        <title>Sequencing and chromosome-scale assembly of the giantPleurodeles waltlgenome.</title>
        <authorList>
            <person name="Brown T."/>
            <person name="Elewa A."/>
            <person name="Iarovenko S."/>
            <person name="Subramanian E."/>
            <person name="Araus A.J."/>
            <person name="Petzold A."/>
            <person name="Susuki M."/>
            <person name="Suzuki K.-i.T."/>
            <person name="Hayashi T."/>
            <person name="Toyoda A."/>
            <person name="Oliveira C."/>
            <person name="Osipova E."/>
            <person name="Leigh N.D."/>
            <person name="Simon A."/>
            <person name="Yun M.H."/>
        </authorList>
    </citation>
    <scope>NUCLEOTIDE SEQUENCE</scope>
    <source>
        <strain evidence="2">20211129_DDA</strain>
        <tissue evidence="2">Liver</tissue>
    </source>
</reference>
<accession>A0AAV7PRW5</accession>
<protein>
    <submittedName>
        <fullName evidence="2">Uncharacterized protein</fullName>
    </submittedName>
</protein>
<evidence type="ECO:0000256" key="1">
    <source>
        <dbReference type="SAM" id="MobiDB-lite"/>
    </source>
</evidence>
<keyword evidence="3" id="KW-1185">Reference proteome</keyword>
<proteinExistence type="predicted"/>
<evidence type="ECO:0000313" key="3">
    <source>
        <dbReference type="Proteomes" id="UP001066276"/>
    </source>
</evidence>
<comment type="caution">
    <text evidence="2">The sequence shown here is derived from an EMBL/GenBank/DDBJ whole genome shotgun (WGS) entry which is preliminary data.</text>
</comment>
<evidence type="ECO:0000313" key="2">
    <source>
        <dbReference type="EMBL" id="KAJ1131016.1"/>
    </source>
</evidence>
<organism evidence="2 3">
    <name type="scientific">Pleurodeles waltl</name>
    <name type="common">Iberian ribbed newt</name>
    <dbReference type="NCBI Taxonomy" id="8319"/>
    <lineage>
        <taxon>Eukaryota</taxon>
        <taxon>Metazoa</taxon>
        <taxon>Chordata</taxon>
        <taxon>Craniata</taxon>
        <taxon>Vertebrata</taxon>
        <taxon>Euteleostomi</taxon>
        <taxon>Amphibia</taxon>
        <taxon>Batrachia</taxon>
        <taxon>Caudata</taxon>
        <taxon>Salamandroidea</taxon>
        <taxon>Salamandridae</taxon>
        <taxon>Pleurodelinae</taxon>
        <taxon>Pleurodeles</taxon>
    </lineage>
</organism>
<gene>
    <name evidence="2" type="ORF">NDU88_009359</name>
</gene>
<dbReference type="Proteomes" id="UP001066276">
    <property type="component" value="Chromosome 7"/>
</dbReference>